<dbReference type="HOGENOM" id="CLU_212726_0_0_11"/>
<dbReference type="EMBL" id="CP002386">
    <property type="protein sequence ID" value="ADU01954.1"/>
    <property type="molecule type" value="Genomic_DNA"/>
</dbReference>
<reference evidence="2 3" key="1">
    <citation type="journal article" date="2011" name="Stand. Genomic Sci.">
        <title>Complete genome sequence of Mycobacterium sp. strain (Spyr1) and reclassification to Mycobacterium gilvum Spyr1.</title>
        <authorList>
            <person name="Kallimanis A."/>
            <person name="Karabika E."/>
            <person name="Mavromatis K."/>
            <person name="Lapidus A."/>
            <person name="Labutti K.M."/>
            <person name="Liolios K."/>
            <person name="Ivanova N."/>
            <person name="Goodwin L."/>
            <person name="Woyke T."/>
            <person name="Velentzas A.D."/>
            <person name="Perisynakis A."/>
            <person name="Ouzounis C.C."/>
            <person name="Kyrpides N.C."/>
            <person name="Koukkou A.I."/>
            <person name="Drainas C."/>
        </authorList>
    </citation>
    <scope>NUCLEOTIDE SEQUENCE [LARGE SCALE GENOMIC DNA]</scope>
    <source>
        <strain evidence="3">DSM 45189 / LMG 24558 / Spyr1</strain>
    </source>
</reference>
<evidence type="ECO:0000313" key="3">
    <source>
        <dbReference type="Proteomes" id="UP000008916"/>
    </source>
</evidence>
<organism evidence="2 3">
    <name type="scientific">Mycolicibacterium gilvum (strain DSM 45189 / LMG 24558 / Spyr1)</name>
    <name type="common">Mycobacterium gilvum</name>
    <dbReference type="NCBI Taxonomy" id="278137"/>
    <lineage>
        <taxon>Bacteria</taxon>
        <taxon>Bacillati</taxon>
        <taxon>Actinomycetota</taxon>
        <taxon>Actinomycetes</taxon>
        <taxon>Mycobacteriales</taxon>
        <taxon>Mycobacteriaceae</taxon>
        <taxon>Mycolicibacterium</taxon>
    </lineage>
</organism>
<keyword evidence="1" id="KW-0812">Transmembrane</keyword>
<geneLocation type="plasmid" evidence="2 3">
    <name>pMSPYR101</name>
</geneLocation>
<gene>
    <name evidence="2" type="ordered locus">Mspyr1_54410</name>
</gene>
<dbReference type="AlphaFoldDB" id="E6TQ31"/>
<sequence length="55" mass="5748">MAVAHLIAHLASMRVVGALDLLIGFPMAVLLVLVGLLLIGLQSVPPRSSRHPADP</sequence>
<dbReference type="KEGG" id="msp:Mspyr1_54410"/>
<keyword evidence="1" id="KW-0472">Membrane</keyword>
<dbReference type="Proteomes" id="UP000008916">
    <property type="component" value="Plasmid pMSPYR101"/>
</dbReference>
<feature type="transmembrane region" description="Helical" evidence="1">
    <location>
        <begin position="21"/>
        <end position="41"/>
    </location>
</feature>
<keyword evidence="2" id="KW-0614">Plasmid</keyword>
<name>E6TQ31_MYCSR</name>
<evidence type="ECO:0000313" key="2">
    <source>
        <dbReference type="EMBL" id="ADU01954.1"/>
    </source>
</evidence>
<proteinExistence type="predicted"/>
<evidence type="ECO:0000256" key="1">
    <source>
        <dbReference type="SAM" id="Phobius"/>
    </source>
</evidence>
<protein>
    <submittedName>
        <fullName evidence="2">Uncharacterized protein</fullName>
    </submittedName>
</protein>
<accession>E6TQ31</accession>
<keyword evidence="1" id="KW-1133">Transmembrane helix</keyword>
<keyword evidence="3" id="KW-1185">Reference proteome</keyword>